<dbReference type="AlphaFoldDB" id="L1NBK8"/>
<name>L1NBK8_9PORP</name>
<dbReference type="STRING" id="1127696.HMPREF9134_01226"/>
<organism evidence="1 2">
    <name type="scientific">Porphyromonas catoniae F0037</name>
    <dbReference type="NCBI Taxonomy" id="1127696"/>
    <lineage>
        <taxon>Bacteria</taxon>
        <taxon>Pseudomonadati</taxon>
        <taxon>Bacteroidota</taxon>
        <taxon>Bacteroidia</taxon>
        <taxon>Bacteroidales</taxon>
        <taxon>Porphyromonadaceae</taxon>
        <taxon>Porphyromonas</taxon>
    </lineage>
</organism>
<protein>
    <submittedName>
        <fullName evidence="1">Uncharacterized protein</fullName>
    </submittedName>
</protein>
<dbReference type="Proteomes" id="UP000010408">
    <property type="component" value="Unassembled WGS sequence"/>
</dbReference>
<gene>
    <name evidence="1" type="ORF">HMPREF9134_01226</name>
</gene>
<evidence type="ECO:0000313" key="2">
    <source>
        <dbReference type="Proteomes" id="UP000010408"/>
    </source>
</evidence>
<accession>L1NBK8</accession>
<sequence>MNVGHKASYYKLSSKVQNVQVPILHKPSRFVPTSFIKRARWRCG</sequence>
<proteinExistence type="predicted"/>
<dbReference type="PATRIC" id="fig|1127696.3.peg.1104"/>
<evidence type="ECO:0000313" key="1">
    <source>
        <dbReference type="EMBL" id="EKY00879.1"/>
    </source>
</evidence>
<comment type="caution">
    <text evidence="1">The sequence shown here is derived from an EMBL/GenBank/DDBJ whole genome shotgun (WGS) entry which is preliminary data.</text>
</comment>
<reference evidence="1 2" key="1">
    <citation type="submission" date="2012-05" db="EMBL/GenBank/DDBJ databases">
        <authorList>
            <person name="Weinstock G."/>
            <person name="Sodergren E."/>
            <person name="Lobos E.A."/>
            <person name="Fulton L."/>
            <person name="Fulton R."/>
            <person name="Courtney L."/>
            <person name="Fronick C."/>
            <person name="O'Laughlin M."/>
            <person name="Godfrey J."/>
            <person name="Wilson R.M."/>
            <person name="Miner T."/>
            <person name="Farmer C."/>
            <person name="Delehaunty K."/>
            <person name="Cordes M."/>
            <person name="Minx P."/>
            <person name="Tomlinson C."/>
            <person name="Chen J."/>
            <person name="Wollam A."/>
            <person name="Pepin K.H."/>
            <person name="Bhonagiri V."/>
            <person name="Zhang X."/>
            <person name="Suruliraj S."/>
            <person name="Warren W."/>
            <person name="Mitreva M."/>
            <person name="Mardis E.R."/>
            <person name="Wilson R.K."/>
        </authorList>
    </citation>
    <scope>NUCLEOTIDE SEQUENCE [LARGE SCALE GENOMIC DNA]</scope>
    <source>
        <strain evidence="1 2">F0037</strain>
    </source>
</reference>
<dbReference type="HOGENOM" id="CLU_3219981_0_0_10"/>
<dbReference type="EMBL" id="AMEQ01000035">
    <property type="protein sequence ID" value="EKY00879.1"/>
    <property type="molecule type" value="Genomic_DNA"/>
</dbReference>